<dbReference type="EMBL" id="JABXXQ010000369">
    <property type="protein sequence ID" value="NVN31417.1"/>
    <property type="molecule type" value="Genomic_DNA"/>
</dbReference>
<evidence type="ECO:0000313" key="2">
    <source>
        <dbReference type="EMBL" id="NVN31417.1"/>
    </source>
</evidence>
<feature type="region of interest" description="Disordered" evidence="1">
    <location>
        <begin position="1"/>
        <end position="22"/>
    </location>
</feature>
<dbReference type="Proteomes" id="UP000565205">
    <property type="component" value="Unassembled WGS sequence"/>
</dbReference>
<protein>
    <submittedName>
        <fullName evidence="2">Uncharacterized protein</fullName>
    </submittedName>
</protein>
<feature type="compositionally biased region" description="Low complexity" evidence="1">
    <location>
        <begin position="13"/>
        <end position="22"/>
    </location>
</feature>
<organism evidence="2 3">
    <name type="scientific">Endobacter medicaginis</name>
    <dbReference type="NCBI Taxonomy" id="1181271"/>
    <lineage>
        <taxon>Bacteria</taxon>
        <taxon>Pseudomonadati</taxon>
        <taxon>Pseudomonadota</taxon>
        <taxon>Alphaproteobacteria</taxon>
        <taxon>Acetobacterales</taxon>
        <taxon>Acetobacteraceae</taxon>
        <taxon>Endobacter</taxon>
    </lineage>
</organism>
<proteinExistence type="predicted"/>
<feature type="compositionally biased region" description="Pro residues" evidence="1">
    <location>
        <begin position="1"/>
        <end position="12"/>
    </location>
</feature>
<reference evidence="2 3" key="1">
    <citation type="submission" date="2020-06" db="EMBL/GenBank/DDBJ databases">
        <title>Description of novel acetic acid bacteria.</title>
        <authorList>
            <person name="Sombolestani A."/>
        </authorList>
    </citation>
    <scope>NUCLEOTIDE SEQUENCE [LARGE SCALE GENOMIC DNA]</scope>
    <source>
        <strain evidence="2 3">LMG 26838</strain>
    </source>
</reference>
<gene>
    <name evidence="2" type="ORF">HUK83_13895</name>
</gene>
<accession>A0A850P004</accession>
<feature type="non-terminal residue" evidence="2">
    <location>
        <position position="1"/>
    </location>
</feature>
<evidence type="ECO:0000313" key="3">
    <source>
        <dbReference type="Proteomes" id="UP000565205"/>
    </source>
</evidence>
<evidence type="ECO:0000256" key="1">
    <source>
        <dbReference type="SAM" id="MobiDB-lite"/>
    </source>
</evidence>
<comment type="caution">
    <text evidence="2">The sequence shown here is derived from an EMBL/GenBank/DDBJ whole genome shotgun (WGS) entry which is preliminary data.</text>
</comment>
<sequence>ARPVGPPVPLPRPAAARPEAGPVDRAALRELLDSLLSLRASLRG</sequence>
<name>A0A850P004_9PROT</name>
<dbReference type="AlphaFoldDB" id="A0A850P004"/>